<dbReference type="OrthoDB" id="44820at2759"/>
<dbReference type="InterPro" id="IPR006917">
    <property type="entry name" value="SOUL_heme-bd"/>
</dbReference>
<keyword evidence="3" id="KW-1185">Reference proteome</keyword>
<comment type="similarity">
    <text evidence="1">Belongs to the HEBP family.</text>
</comment>
<reference evidence="2 3" key="1">
    <citation type="submission" date="2017-08" db="EMBL/GenBank/DDBJ databases">
        <title>Acidophilic green algal genome provides insights into adaptation to an acidic environment.</title>
        <authorList>
            <person name="Hirooka S."/>
            <person name="Hirose Y."/>
            <person name="Kanesaki Y."/>
            <person name="Higuchi S."/>
            <person name="Fujiwara T."/>
            <person name="Onuma R."/>
            <person name="Era A."/>
            <person name="Ohbayashi R."/>
            <person name="Uzuka A."/>
            <person name="Nozaki H."/>
            <person name="Yoshikawa H."/>
            <person name="Miyagishima S.Y."/>
        </authorList>
    </citation>
    <scope>NUCLEOTIDE SEQUENCE [LARGE SCALE GENOMIC DNA]</scope>
    <source>
        <strain evidence="2 3">NIES-2499</strain>
    </source>
</reference>
<evidence type="ECO:0000313" key="3">
    <source>
        <dbReference type="Proteomes" id="UP000232323"/>
    </source>
</evidence>
<protein>
    <recommendedName>
        <fullName evidence="4">SOUL heme-binding protein</fullName>
    </recommendedName>
</protein>
<evidence type="ECO:0000313" key="2">
    <source>
        <dbReference type="EMBL" id="GAX81749.1"/>
    </source>
</evidence>
<dbReference type="AlphaFoldDB" id="A0A250XFR1"/>
<sequence>MLRGPKRTCNRNKARNSVAYVSFDSATSEIPLEERRKLILEETKNFISSDLQSAFSTGEVTAARYSEDIKFEDPITSYTNRDAYMFNIRMLKTLFNLTWKVHSIQITGPEEITTRWSMGLELWQLPWKPSVMITGKTFYKVNPDTGIISEHVDTWDALDNNRFFSLEAVQYILRSFLKEYETRYYPSYLVAELQQPAGSGPASGSGFNELAQYIFGGNREQMKLEMTTPVLSTIAPGAGNQSTNIQFVMEGRFSDVTQLPTPVDPKVLKKAECGGYFAAISFPGWPLDFEVVENERLLRDSLLRDGLKPKPGYTLARYNDPTTPPMLRRNEVLIEVLDYQWPPSE</sequence>
<evidence type="ECO:0000256" key="1">
    <source>
        <dbReference type="ARBA" id="ARBA00009817"/>
    </source>
</evidence>
<dbReference type="SUPFAM" id="SSF54427">
    <property type="entry name" value="NTF2-like"/>
    <property type="match status" value="1"/>
</dbReference>
<comment type="caution">
    <text evidence="2">The sequence shown here is derived from an EMBL/GenBank/DDBJ whole genome shotgun (WGS) entry which is preliminary data.</text>
</comment>
<dbReference type="PANTHER" id="PTHR11220">
    <property type="entry name" value="HEME-BINDING PROTEIN-RELATED"/>
    <property type="match status" value="1"/>
</dbReference>
<evidence type="ECO:0008006" key="4">
    <source>
        <dbReference type="Google" id="ProtNLM"/>
    </source>
</evidence>
<organism evidence="2 3">
    <name type="scientific">Chlamydomonas eustigma</name>
    <dbReference type="NCBI Taxonomy" id="1157962"/>
    <lineage>
        <taxon>Eukaryota</taxon>
        <taxon>Viridiplantae</taxon>
        <taxon>Chlorophyta</taxon>
        <taxon>core chlorophytes</taxon>
        <taxon>Chlorophyceae</taxon>
        <taxon>CS clade</taxon>
        <taxon>Chlamydomonadales</taxon>
        <taxon>Chlamydomonadaceae</taxon>
        <taxon>Chlamydomonas</taxon>
    </lineage>
</organism>
<name>A0A250XFR1_9CHLO</name>
<dbReference type="Pfam" id="PF10184">
    <property type="entry name" value="DUF2358"/>
    <property type="match status" value="1"/>
</dbReference>
<accession>A0A250XFR1</accession>
<dbReference type="InterPro" id="IPR032710">
    <property type="entry name" value="NTF2-like_dom_sf"/>
</dbReference>
<dbReference type="Gene3D" id="3.20.80.10">
    <property type="entry name" value="Regulatory factor, effector binding domain"/>
    <property type="match status" value="1"/>
</dbReference>
<dbReference type="InterPro" id="IPR011256">
    <property type="entry name" value="Reg_factor_effector_dom_sf"/>
</dbReference>
<dbReference type="STRING" id="1157962.A0A250XFR1"/>
<dbReference type="InterPro" id="IPR018790">
    <property type="entry name" value="DUF2358"/>
</dbReference>
<gene>
    <name evidence="2" type="ORF">CEUSTIGMA_g9177.t1</name>
</gene>
<dbReference type="SUPFAM" id="SSF55136">
    <property type="entry name" value="Probable bacterial effector-binding domain"/>
    <property type="match status" value="1"/>
</dbReference>
<dbReference type="EMBL" id="BEGY01000070">
    <property type="protein sequence ID" value="GAX81749.1"/>
    <property type="molecule type" value="Genomic_DNA"/>
</dbReference>
<dbReference type="Proteomes" id="UP000232323">
    <property type="component" value="Unassembled WGS sequence"/>
</dbReference>
<proteinExistence type="inferred from homology"/>
<dbReference type="Pfam" id="PF04832">
    <property type="entry name" value="SOUL"/>
    <property type="match status" value="1"/>
</dbReference>
<dbReference type="PANTHER" id="PTHR11220:SF50">
    <property type="entry name" value="SOUL HEME-BINDING FAMILY PROTEIN"/>
    <property type="match status" value="1"/>
</dbReference>